<accession>A0A6P8HWS3</accession>
<evidence type="ECO:0000313" key="10">
    <source>
        <dbReference type="Proteomes" id="UP000515163"/>
    </source>
</evidence>
<dbReference type="Proteomes" id="UP000515163">
    <property type="component" value="Unplaced"/>
</dbReference>
<proteinExistence type="inferred from homology"/>
<keyword evidence="6" id="KW-0999">Mitochondrion inner membrane</keyword>
<evidence type="ECO:0000256" key="7">
    <source>
        <dbReference type="ARBA" id="ARBA00023065"/>
    </source>
</evidence>
<sequence>MAALFRSSLLLQRTSTIAPTILSRNIGMSGVVWAKMDKNSDPIQRLFVEKIQSYKQKSKNSGKLFGVTPEIEAEIEKEMGQIKRRFGGGNLEEFPKFDFAEK</sequence>
<dbReference type="GO" id="GO:0045259">
    <property type="term" value="C:proton-transporting ATP synthase complex"/>
    <property type="evidence" value="ECO:0007669"/>
    <property type="project" value="UniProtKB-KW"/>
</dbReference>
<dbReference type="KEGG" id="aten:116295973"/>
<keyword evidence="3" id="KW-0813">Transport</keyword>
<evidence type="ECO:0000256" key="1">
    <source>
        <dbReference type="ARBA" id="ARBA00004273"/>
    </source>
</evidence>
<dbReference type="GO" id="GO:0015078">
    <property type="term" value="F:proton transmembrane transporter activity"/>
    <property type="evidence" value="ECO:0007669"/>
    <property type="project" value="InterPro"/>
</dbReference>
<evidence type="ECO:0000256" key="4">
    <source>
        <dbReference type="ARBA" id="ARBA00022547"/>
    </source>
</evidence>
<evidence type="ECO:0000256" key="3">
    <source>
        <dbReference type="ARBA" id="ARBA00022448"/>
    </source>
</evidence>
<reference evidence="11" key="1">
    <citation type="submission" date="2025-08" db="UniProtKB">
        <authorList>
            <consortium name="RefSeq"/>
        </authorList>
    </citation>
    <scope>IDENTIFICATION</scope>
    <source>
        <tissue evidence="11">Tentacle</tissue>
    </source>
</reference>
<dbReference type="InterPro" id="IPR008387">
    <property type="entry name" value="ATP_synth_f6_mt"/>
</dbReference>
<name>A0A6P8HWS3_ACTTE</name>
<evidence type="ECO:0000256" key="8">
    <source>
        <dbReference type="ARBA" id="ARBA00023128"/>
    </source>
</evidence>
<dbReference type="AlphaFoldDB" id="A0A6P8HWS3"/>
<comment type="subcellular location">
    <subcellularLocation>
        <location evidence="1">Mitochondrion inner membrane</location>
    </subcellularLocation>
</comment>
<dbReference type="PANTHER" id="PTHR12441">
    <property type="entry name" value="ATP SYNTHASE COUPLING FACTOR 6, MITOCHONDRIAL"/>
    <property type="match status" value="1"/>
</dbReference>
<dbReference type="InParanoid" id="A0A6P8HWS3"/>
<evidence type="ECO:0000256" key="2">
    <source>
        <dbReference type="ARBA" id="ARBA00007346"/>
    </source>
</evidence>
<evidence type="ECO:0000256" key="6">
    <source>
        <dbReference type="ARBA" id="ARBA00022792"/>
    </source>
</evidence>
<dbReference type="GO" id="GO:0015986">
    <property type="term" value="P:proton motive force-driven ATP synthesis"/>
    <property type="evidence" value="ECO:0007669"/>
    <property type="project" value="InterPro"/>
</dbReference>
<comment type="similarity">
    <text evidence="2">Belongs to the eukaryotic ATPase subunit F6 family.</text>
</comment>
<dbReference type="GeneID" id="116295973"/>
<evidence type="ECO:0000256" key="5">
    <source>
        <dbReference type="ARBA" id="ARBA00022781"/>
    </source>
</evidence>
<keyword evidence="7" id="KW-0406">Ion transport</keyword>
<dbReference type="SUPFAM" id="SSF111357">
    <property type="entry name" value="Mitochondrial ATP synthase coupling factor 6"/>
    <property type="match status" value="1"/>
</dbReference>
<dbReference type="GO" id="GO:0005743">
    <property type="term" value="C:mitochondrial inner membrane"/>
    <property type="evidence" value="ECO:0007669"/>
    <property type="project" value="UniProtKB-SubCell"/>
</dbReference>
<evidence type="ECO:0000313" key="11">
    <source>
        <dbReference type="RefSeq" id="XP_031559796.1"/>
    </source>
</evidence>
<dbReference type="InterPro" id="IPR036204">
    <property type="entry name" value="ATP_synth_f6_sf_mt"/>
</dbReference>
<keyword evidence="5" id="KW-0375">Hydrogen ion transport</keyword>
<organism evidence="10 11">
    <name type="scientific">Actinia tenebrosa</name>
    <name type="common">Australian red waratah sea anemone</name>
    <dbReference type="NCBI Taxonomy" id="6105"/>
    <lineage>
        <taxon>Eukaryota</taxon>
        <taxon>Metazoa</taxon>
        <taxon>Cnidaria</taxon>
        <taxon>Anthozoa</taxon>
        <taxon>Hexacorallia</taxon>
        <taxon>Actiniaria</taxon>
        <taxon>Actiniidae</taxon>
        <taxon>Actinia</taxon>
    </lineage>
</organism>
<dbReference type="OrthoDB" id="8902296at2759"/>
<dbReference type="Pfam" id="PF05511">
    <property type="entry name" value="ATP-synt_F6"/>
    <property type="match status" value="1"/>
</dbReference>
<dbReference type="RefSeq" id="XP_031559796.1">
    <property type="nucleotide sequence ID" value="XM_031703936.1"/>
</dbReference>
<dbReference type="FunCoup" id="A0A6P8HWS3">
    <property type="interactions" value="1004"/>
</dbReference>
<keyword evidence="9" id="KW-0472">Membrane</keyword>
<dbReference type="FunFam" id="1.10.246.110:FF:000001">
    <property type="entry name" value="ATP synthase-coupling factor 6, mitochondrial"/>
    <property type="match status" value="1"/>
</dbReference>
<protein>
    <submittedName>
        <fullName evidence="11">ATP synthase-coupling factor 6, mitochondrial-like</fullName>
    </submittedName>
</protein>
<evidence type="ECO:0000256" key="9">
    <source>
        <dbReference type="ARBA" id="ARBA00023136"/>
    </source>
</evidence>
<gene>
    <name evidence="11" type="primary">LOC116295973</name>
</gene>
<keyword evidence="4" id="KW-0138">CF(0)</keyword>
<keyword evidence="8" id="KW-0496">Mitochondrion</keyword>
<dbReference type="PANTHER" id="PTHR12441:SF10">
    <property type="entry name" value="ATP SYNTHASE-COUPLING FACTOR 6, MITOCHONDRIAL"/>
    <property type="match status" value="1"/>
</dbReference>
<dbReference type="Gene3D" id="1.10.246.110">
    <property type="entry name" value="Mitochondrial ATP synthase-coupling factor 6"/>
    <property type="match status" value="1"/>
</dbReference>
<keyword evidence="10" id="KW-1185">Reference proteome</keyword>